<dbReference type="EMBL" id="MN342151">
    <property type="protein sequence ID" value="QFR58503.1"/>
    <property type="molecule type" value="Genomic_DNA"/>
</dbReference>
<reference evidence="1 2" key="1">
    <citation type="submission" date="2019-08" db="EMBL/GenBank/DDBJ databases">
        <authorList>
            <person name="Lin J."/>
            <person name="Cucic S."/>
            <person name="Klem A."/>
            <person name="Kropinski A."/>
            <person name="Anany H."/>
        </authorList>
    </citation>
    <scope>NUCLEOTIDE SEQUENCE [LARGE SCALE GENOMIC DNA]</scope>
</reference>
<proteinExistence type="predicted"/>
<dbReference type="Proteomes" id="UP000515768">
    <property type="component" value="Segment"/>
</dbReference>
<organism evidence="1 2">
    <name type="scientific">Escherichia phage vB_EcoM_3HA14</name>
    <dbReference type="NCBI Taxonomy" id="2653705"/>
    <lineage>
        <taxon>Viruses</taxon>
        <taxon>Duplodnaviria</taxon>
        <taxon>Heunggongvirae</taxon>
        <taxon>Uroviricota</taxon>
        <taxon>Caudoviricetes</taxon>
        <taxon>Andersonviridae</taxon>
        <taxon>Ounavirinae</taxon>
        <taxon>Mooglevirus</taxon>
        <taxon>Mooglevirus Sf17</taxon>
    </lineage>
</organism>
<name>A0A7G3M4T8_9CAUD</name>
<evidence type="ECO:0000313" key="2">
    <source>
        <dbReference type="Proteomes" id="UP000515768"/>
    </source>
</evidence>
<protein>
    <submittedName>
        <fullName evidence="1">Uncharacterized protein</fullName>
    </submittedName>
</protein>
<evidence type="ECO:0000313" key="1">
    <source>
        <dbReference type="EMBL" id="QFR58503.1"/>
    </source>
</evidence>
<sequence length="177" mass="20923">MSEKRLFKESYSNLKMGYQGYSIPWYEDKKKQYSNPFIYQPVKLSVLEFWHETGATPYQFDNMEYARICKSLGARQVDNIIEHLKDLYKDFAGYLYEKQFGECLKYPDGSLVLLSYMSNGNIKIAYKDLCDNYYDFYTRLRLPYPDSSFSLSSNAMTHSGNIVSVEKLKKTWEKKNK</sequence>
<gene>
    <name evidence="1" type="ORF">AC3HA14_0410</name>
</gene>
<accession>A0A7G3M4T8</accession>